<dbReference type="GO" id="GO:0010008">
    <property type="term" value="C:endosome membrane"/>
    <property type="evidence" value="ECO:0007669"/>
    <property type="project" value="UniProtKB-SubCell"/>
</dbReference>
<dbReference type="FunFam" id="3.40.50.300:FF:000605">
    <property type="entry name" value="multidrug resistance-associated protein 5 isoform X1"/>
    <property type="match status" value="1"/>
</dbReference>
<dbReference type="EC" id="7.6.2.2" evidence="6"/>
<dbReference type="Gene3D" id="3.40.50.300">
    <property type="entry name" value="P-loop containing nucleotide triphosphate hydrolases"/>
    <property type="match status" value="2"/>
</dbReference>
<evidence type="ECO:0000256" key="21">
    <source>
        <dbReference type="ARBA" id="ARBA00034018"/>
    </source>
</evidence>
<evidence type="ECO:0000256" key="6">
    <source>
        <dbReference type="ARBA" id="ARBA00012191"/>
    </source>
</evidence>
<comment type="catalytic activity">
    <reaction evidence="27">
        <text>3',5'-cyclic GMP(in) + ATP + H2O = 3',5'-cyclic GMP(out) + ADP + phosphate + H(+)</text>
        <dbReference type="Rhea" id="RHEA:66188"/>
        <dbReference type="ChEBI" id="CHEBI:15377"/>
        <dbReference type="ChEBI" id="CHEBI:15378"/>
        <dbReference type="ChEBI" id="CHEBI:30616"/>
        <dbReference type="ChEBI" id="CHEBI:43474"/>
        <dbReference type="ChEBI" id="CHEBI:57746"/>
        <dbReference type="ChEBI" id="CHEBI:456216"/>
    </reaction>
    <physiologicalReaction direction="left-to-right" evidence="27">
        <dbReference type="Rhea" id="RHEA:66189"/>
    </physiologicalReaction>
</comment>
<comment type="subcellular location">
    <subcellularLocation>
        <location evidence="1">Apical cell membrane</location>
        <topology evidence="1">Multi-pass membrane protein</topology>
    </subcellularLocation>
    <subcellularLocation>
        <location evidence="3">Basolateral cell membrane</location>
        <topology evidence="3">Multi-pass membrane protein</topology>
    </subcellularLocation>
    <subcellularLocation>
        <location evidence="2">Cytoplasmic granule</location>
    </subcellularLocation>
    <subcellularLocation>
        <location evidence="4">Endosome membrane</location>
    </subcellularLocation>
    <subcellularLocation>
        <location evidence="20">Golgi apparatus lumen</location>
    </subcellularLocation>
</comment>
<keyword evidence="11" id="KW-0677">Repeat</keyword>
<keyword evidence="7" id="KW-0813">Transport</keyword>
<evidence type="ECO:0000256" key="28">
    <source>
        <dbReference type="ARBA" id="ARBA00069159"/>
    </source>
</evidence>
<feature type="transmembrane region" description="Helical" evidence="31">
    <location>
        <begin position="315"/>
        <end position="337"/>
    </location>
</feature>
<evidence type="ECO:0000256" key="17">
    <source>
        <dbReference type="ARBA" id="ARBA00023034"/>
    </source>
</evidence>
<dbReference type="GO" id="GO:0005796">
    <property type="term" value="C:Golgi lumen"/>
    <property type="evidence" value="ECO:0007669"/>
    <property type="project" value="UniProtKB-SubCell"/>
</dbReference>
<dbReference type="InterPro" id="IPR027417">
    <property type="entry name" value="P-loop_NTPase"/>
</dbReference>
<comment type="catalytic activity">
    <reaction evidence="21">
        <text>ATP + H2O + xenobioticSide 1 = ADP + phosphate + xenobioticSide 2.</text>
        <dbReference type="EC" id="7.6.2.2"/>
    </reaction>
</comment>
<feature type="domain" description="ABC transporter" evidence="32">
    <location>
        <begin position="517"/>
        <end position="737"/>
    </location>
</feature>
<dbReference type="GO" id="GO:0008559">
    <property type="term" value="F:ABC-type xenobiotic transporter activity"/>
    <property type="evidence" value="ECO:0007669"/>
    <property type="project" value="UniProtKB-EC"/>
</dbReference>
<dbReference type="Pfam" id="PF00664">
    <property type="entry name" value="ABC_membrane"/>
    <property type="match status" value="2"/>
</dbReference>
<dbReference type="InterPro" id="IPR036640">
    <property type="entry name" value="ABC1_TM_sf"/>
</dbReference>
<evidence type="ECO:0000256" key="22">
    <source>
        <dbReference type="ARBA" id="ARBA00050661"/>
    </source>
</evidence>
<feature type="transmembrane region" description="Helical" evidence="31">
    <location>
        <begin position="985"/>
        <end position="1016"/>
    </location>
</feature>
<feature type="region of interest" description="Disordered" evidence="30">
    <location>
        <begin position="500"/>
        <end position="520"/>
    </location>
</feature>
<comment type="catalytic activity">
    <reaction evidence="26">
        <text>N-acetyl-L-aspartate(in) + ATP + H2O = N-acetyl-L-aspartate(out) + ADP + phosphate + H(+)</text>
        <dbReference type="Rhea" id="RHEA:66744"/>
        <dbReference type="ChEBI" id="CHEBI:15377"/>
        <dbReference type="ChEBI" id="CHEBI:15378"/>
        <dbReference type="ChEBI" id="CHEBI:16953"/>
        <dbReference type="ChEBI" id="CHEBI:30616"/>
        <dbReference type="ChEBI" id="CHEBI:43474"/>
        <dbReference type="ChEBI" id="CHEBI:456216"/>
    </reaction>
    <physiologicalReaction direction="left-to-right" evidence="26">
        <dbReference type="Rhea" id="RHEA:66745"/>
    </physiologicalReaction>
</comment>
<evidence type="ECO:0000256" key="7">
    <source>
        <dbReference type="ARBA" id="ARBA00022448"/>
    </source>
</evidence>
<name>A0A8J2RG39_9CRUS</name>
<evidence type="ECO:0000256" key="10">
    <source>
        <dbReference type="ARBA" id="ARBA00022692"/>
    </source>
</evidence>
<dbReference type="InterPro" id="IPR011527">
    <property type="entry name" value="ABC1_TM_dom"/>
</dbReference>
<evidence type="ECO:0000256" key="13">
    <source>
        <dbReference type="ARBA" id="ARBA00022753"/>
    </source>
</evidence>
<evidence type="ECO:0000256" key="20">
    <source>
        <dbReference type="ARBA" id="ARBA00023769"/>
    </source>
</evidence>
<dbReference type="PROSITE" id="PS50929">
    <property type="entry name" value="ABC_TM1F"/>
    <property type="match status" value="2"/>
</dbReference>
<sequence length="1427" mass="160160">MVFSDSFDSEDSFDDIDLACDVPNDLEEGYRGLDLGTLHQTLPESMWDRHERRAPASIYKPSRDMGRYKPTLKNWMPIRKSNKHVSFSSSKEQMPLDRAGFFSYITFSWVGRYMTKAYKYGLQPEDIPLCSTRDGCDHCAQRMEFMWNEEVLRNGIKNASLRRVAWKFTRTRVLTGIFLYFLSLIFGFLGPVYLMGQLLRFCQDEQAPWWYGAFWAVGIAVCEMIRVLLFGASWGVSYRTGIRLKSAVTTMLFKKVMRLSSLGDKSIGEVINLFANDSQRIYDCCSLGPLLFGGPFVAVIATIYVVYLLGPHAMIGMLVFILYYPVQYGVSLLTGYFRRRTIVITDQRVTLMKELLTCVKLIKMYAWERPFSKTIADIRKKERFLLEMTAYVQSISVALTPVVPVLSVIVTFLVHTSLGYDLSPAEAFAVVAVMIARVRPSLNGAREALKTWDEANVVWPRYERVLGLEEMKSNPPKPLDRSVAVAISDAIFAWHFAPPSKEKKQKRKRKDQKASKPETRSLPLQFQSSPILINIDLIIPKGHLVAVCGAVGSGKSSLLSAILGHMKIDQGRVSVDGSFAYVSQQAWIMNSSLRDNILFGEAFDPKRYYDVISACALSQDLDVLPAGDDTEIGERGINLSGGQRQRVSMARALYADRDIYLLDDPLSAVDGHVGKHIFEQCIRGALKGKTVVFVTHQLQYLSQCDEVVFMDEGRVLDQGRHVDLMSHNGPYSRLIHTFVSQEDNQAKPTDEEEKDNSPSVSRGSNAVSPVQSMPTSPAKGRQLSNPSTGTNESVQSKKVAKEIVVPDLQPVVAINGRLTEAEKMEKGSIPWSTFHIYIKSAGGYILSFFVLLTFVLNIFSTAFSSWWLAHWLNVGVANATRMVGNETEYYTSVTAHPDLQFYQSIYGAFILVILLTSLLRSFAFMKSCLRASSTLHDKLFVKVFGCPMRFFDSTPVGRIINIFSRDLDEIDSRIPSSTDTLIQNILIVIMSIVFVVMAVPWFLIALVFLVFIFALYSRVFRRGLRDLTRLEHVSRSPIYSHVDASINGLSTVHAFGKQRHFISKYVILQDENSSAYFLLSSSHRWLSVRLDFITVCGMGITAGLIVGLRGMIPAASAGLALAYAGQLSGIMQYVVRLACETESRFTSVQRMHTYLLTLESEDPAIVKDRRPPEDWPVKGSIKFMNVKMRYRHNLPLVLDGVSFDIEPQAKIGIVGRTGSGKSSLGVALFRLVDLTSGMIKIDGINISEIGLEDLRSKLSIIPQDPVLFIGTIRYNLDPFQKYTDEAIWEAVERTNMKEKIKALPQKLDCLVIENGENFSVGERQLLCMARALLRHSKILLLDEATAAIDTQTDALVQKTLREAFKNCTILTIAHRLNTVVQCDKILVLNDGKVIEFDKPSVLMSKTDSIFAGMMSVAEVSDDCLLEL</sequence>
<dbReference type="SMART" id="SM00382">
    <property type="entry name" value="AAA"/>
    <property type="match status" value="2"/>
</dbReference>
<dbReference type="EMBL" id="CAKKLH010000002">
    <property type="protein sequence ID" value="CAH0098471.1"/>
    <property type="molecule type" value="Genomic_DNA"/>
</dbReference>
<dbReference type="GO" id="GO:0016887">
    <property type="term" value="F:ATP hydrolysis activity"/>
    <property type="evidence" value="ECO:0007669"/>
    <property type="project" value="InterPro"/>
</dbReference>
<feature type="domain" description="ABC transporter" evidence="32">
    <location>
        <begin position="1181"/>
        <end position="1415"/>
    </location>
</feature>
<dbReference type="InterPro" id="IPR003439">
    <property type="entry name" value="ABC_transporter-like_ATP-bd"/>
</dbReference>
<evidence type="ECO:0000256" key="25">
    <source>
        <dbReference type="ARBA" id="ARBA00052576"/>
    </source>
</evidence>
<dbReference type="CDD" id="cd18599">
    <property type="entry name" value="ABC_6TM_MRP5_8_9_D2"/>
    <property type="match status" value="1"/>
</dbReference>
<dbReference type="PROSITE" id="PS00211">
    <property type="entry name" value="ABC_TRANSPORTER_1"/>
    <property type="match status" value="2"/>
</dbReference>
<keyword evidence="13" id="KW-0967">Endosome</keyword>
<feature type="compositionally biased region" description="Polar residues" evidence="30">
    <location>
        <begin position="757"/>
        <end position="775"/>
    </location>
</feature>
<dbReference type="GO" id="GO:0005524">
    <property type="term" value="F:ATP binding"/>
    <property type="evidence" value="ECO:0007669"/>
    <property type="project" value="UniProtKB-KW"/>
</dbReference>
<evidence type="ECO:0000313" key="34">
    <source>
        <dbReference type="EMBL" id="CAH0098471.1"/>
    </source>
</evidence>
<dbReference type="InterPro" id="IPR017871">
    <property type="entry name" value="ABC_transporter-like_CS"/>
</dbReference>
<dbReference type="SUPFAM" id="SSF52540">
    <property type="entry name" value="P-loop containing nucleoside triphosphate hydrolases"/>
    <property type="match status" value="2"/>
</dbReference>
<protein>
    <recommendedName>
        <fullName evidence="28">ATP-binding cassette sub-family C member 5</fullName>
        <ecNumber evidence="6">7.6.2.2</ecNumber>
    </recommendedName>
    <alternativeName>
        <fullName evidence="29">Multidrug resistance-associated protein 5</fullName>
    </alternativeName>
</protein>
<dbReference type="SUPFAM" id="SSF90123">
    <property type="entry name" value="ABC transporter transmembrane region"/>
    <property type="match status" value="2"/>
</dbReference>
<dbReference type="CDD" id="cd03250">
    <property type="entry name" value="ABCC_MRP_domain1"/>
    <property type="match status" value="1"/>
</dbReference>
<keyword evidence="18 31" id="KW-0472">Membrane</keyword>
<evidence type="ECO:0000256" key="31">
    <source>
        <dbReference type="SAM" id="Phobius"/>
    </source>
</evidence>
<keyword evidence="10 31" id="KW-0812">Transmembrane</keyword>
<feature type="transmembrane region" description="Helical" evidence="31">
    <location>
        <begin position="173"/>
        <end position="194"/>
    </location>
</feature>
<dbReference type="InterPro" id="IPR003593">
    <property type="entry name" value="AAA+_ATPase"/>
</dbReference>
<evidence type="ECO:0000256" key="5">
    <source>
        <dbReference type="ARBA" id="ARBA00009726"/>
    </source>
</evidence>
<reference evidence="34" key="1">
    <citation type="submission" date="2021-11" db="EMBL/GenBank/DDBJ databases">
        <authorList>
            <person name="Schell T."/>
        </authorList>
    </citation>
    <scope>NUCLEOTIDE SEQUENCE</scope>
    <source>
        <strain evidence="34">M5</strain>
    </source>
</reference>
<keyword evidence="19" id="KW-0325">Glycoprotein</keyword>
<evidence type="ECO:0000256" key="16">
    <source>
        <dbReference type="ARBA" id="ARBA00022989"/>
    </source>
</evidence>
<dbReference type="PROSITE" id="PS50893">
    <property type="entry name" value="ABC_TRANSPORTER_2"/>
    <property type="match status" value="2"/>
</dbReference>
<feature type="region of interest" description="Disordered" evidence="30">
    <location>
        <begin position="742"/>
        <end position="796"/>
    </location>
</feature>
<feature type="compositionally biased region" description="Polar residues" evidence="30">
    <location>
        <begin position="782"/>
        <end position="796"/>
    </location>
</feature>
<dbReference type="Gene3D" id="1.20.1560.10">
    <property type="entry name" value="ABC transporter type 1, transmembrane domain"/>
    <property type="match status" value="2"/>
</dbReference>
<comment type="similarity">
    <text evidence="5">Belongs to the ABC transporter superfamily. ABCC family. Conjugate transporter (TC 3.A.1.208) subfamily.</text>
</comment>
<keyword evidence="8" id="KW-1003">Cell membrane</keyword>
<evidence type="ECO:0000256" key="1">
    <source>
        <dbReference type="ARBA" id="ARBA00004424"/>
    </source>
</evidence>
<evidence type="ECO:0000256" key="15">
    <source>
        <dbReference type="ARBA" id="ARBA00022967"/>
    </source>
</evidence>
<evidence type="ECO:0000256" key="3">
    <source>
        <dbReference type="ARBA" id="ARBA00004554"/>
    </source>
</evidence>
<evidence type="ECO:0000256" key="18">
    <source>
        <dbReference type="ARBA" id="ARBA00023136"/>
    </source>
</evidence>
<evidence type="ECO:0000256" key="8">
    <source>
        <dbReference type="ARBA" id="ARBA00022475"/>
    </source>
</evidence>
<feature type="transmembrane region" description="Helical" evidence="31">
    <location>
        <begin position="905"/>
        <end position="923"/>
    </location>
</feature>
<comment type="catalytic activity">
    <reaction evidence="22">
        <text>(2S)-2-[5-amino-1-(beta-D-ribosyl)imidazole-4-carboxamido]succinate(in) + ATP + H2O = (2S)-2-[5-amino-1-(beta-D-ribosyl)imidazole-4-carboxamido]succinate(out) + ADP + phosphate + H(+)</text>
        <dbReference type="Rhea" id="RHEA:66752"/>
        <dbReference type="ChEBI" id="CHEBI:15377"/>
        <dbReference type="ChEBI" id="CHEBI:15378"/>
        <dbReference type="ChEBI" id="CHEBI:30616"/>
        <dbReference type="ChEBI" id="CHEBI:43474"/>
        <dbReference type="ChEBI" id="CHEBI:167466"/>
        <dbReference type="ChEBI" id="CHEBI:456216"/>
    </reaction>
    <physiologicalReaction direction="left-to-right" evidence="22">
        <dbReference type="Rhea" id="RHEA:66753"/>
    </physiologicalReaction>
</comment>
<comment type="caution">
    <text evidence="34">The sequence shown here is derived from an EMBL/GenBank/DDBJ whole genome shotgun (WGS) entry which is preliminary data.</text>
</comment>
<keyword evidence="16 31" id="KW-1133">Transmembrane helix</keyword>
<keyword evidence="35" id="KW-1185">Reference proteome</keyword>
<dbReference type="Proteomes" id="UP000789390">
    <property type="component" value="Unassembled WGS sequence"/>
</dbReference>
<dbReference type="CDD" id="cd03244">
    <property type="entry name" value="ABCC_MRP_domain2"/>
    <property type="match status" value="1"/>
</dbReference>
<evidence type="ECO:0000256" key="23">
    <source>
        <dbReference type="ARBA" id="ARBA00050745"/>
    </source>
</evidence>
<dbReference type="FunFam" id="3.40.50.300:FF:000074">
    <property type="entry name" value="Multidrug resistance-associated protein 5 isoform 1"/>
    <property type="match status" value="1"/>
</dbReference>
<evidence type="ECO:0000256" key="30">
    <source>
        <dbReference type="SAM" id="MobiDB-lite"/>
    </source>
</evidence>
<accession>A0A8J2RG39</accession>
<gene>
    <name evidence="34" type="ORF">DGAL_LOCUS550</name>
</gene>
<evidence type="ECO:0000256" key="11">
    <source>
        <dbReference type="ARBA" id="ARBA00022737"/>
    </source>
</evidence>
<keyword evidence="9" id="KW-0597">Phosphoprotein</keyword>
<feature type="domain" description="ABC transmembrane type-1" evidence="33">
    <location>
        <begin position="174"/>
        <end position="435"/>
    </location>
</feature>
<dbReference type="OrthoDB" id="6500128at2759"/>
<evidence type="ECO:0000256" key="19">
    <source>
        <dbReference type="ARBA" id="ARBA00023180"/>
    </source>
</evidence>
<evidence type="ECO:0000256" key="12">
    <source>
        <dbReference type="ARBA" id="ARBA00022741"/>
    </source>
</evidence>
<comment type="catalytic activity">
    <reaction evidence="24">
        <text>3',5'-cyclic AMP(in) + ATP + H2O = 3',5'-cyclic AMP(out) + ADP + phosphate + H(+)</text>
        <dbReference type="Rhea" id="RHEA:66184"/>
        <dbReference type="ChEBI" id="CHEBI:15377"/>
        <dbReference type="ChEBI" id="CHEBI:15378"/>
        <dbReference type="ChEBI" id="CHEBI:30616"/>
        <dbReference type="ChEBI" id="CHEBI:43474"/>
        <dbReference type="ChEBI" id="CHEBI:58165"/>
        <dbReference type="ChEBI" id="CHEBI:456216"/>
    </reaction>
    <physiologicalReaction direction="left-to-right" evidence="24">
        <dbReference type="Rhea" id="RHEA:66185"/>
    </physiologicalReaction>
</comment>
<proteinExistence type="inferred from homology"/>
<evidence type="ECO:0000256" key="4">
    <source>
        <dbReference type="ARBA" id="ARBA00004608"/>
    </source>
</evidence>
<dbReference type="GO" id="GO:0016324">
    <property type="term" value="C:apical plasma membrane"/>
    <property type="evidence" value="ECO:0007669"/>
    <property type="project" value="UniProtKB-SubCell"/>
</dbReference>
<feature type="transmembrane region" description="Helical" evidence="31">
    <location>
        <begin position="844"/>
        <end position="868"/>
    </location>
</feature>
<evidence type="ECO:0000256" key="24">
    <source>
        <dbReference type="ARBA" id="ARBA00051604"/>
    </source>
</evidence>
<comment type="catalytic activity">
    <reaction evidence="25">
        <text>N-acetyl-L-aspartyl-L-glutamyl-L-glutamate(in) + ATP + H2O = N-acetyl-L-aspartyl-L-glutamyl-L-glutamate(out) + ADP + phosphate + H(+)</text>
        <dbReference type="Rhea" id="RHEA:66732"/>
        <dbReference type="ChEBI" id="CHEBI:15377"/>
        <dbReference type="ChEBI" id="CHEBI:15378"/>
        <dbReference type="ChEBI" id="CHEBI:30616"/>
        <dbReference type="ChEBI" id="CHEBI:43474"/>
        <dbReference type="ChEBI" id="CHEBI:76935"/>
        <dbReference type="ChEBI" id="CHEBI:456216"/>
    </reaction>
    <physiologicalReaction direction="left-to-right" evidence="25">
        <dbReference type="Rhea" id="RHEA:66733"/>
    </physiologicalReaction>
</comment>
<keyword evidence="14" id="KW-0067">ATP-binding</keyword>
<organism evidence="34 35">
    <name type="scientific">Daphnia galeata</name>
    <dbReference type="NCBI Taxonomy" id="27404"/>
    <lineage>
        <taxon>Eukaryota</taxon>
        <taxon>Metazoa</taxon>
        <taxon>Ecdysozoa</taxon>
        <taxon>Arthropoda</taxon>
        <taxon>Crustacea</taxon>
        <taxon>Branchiopoda</taxon>
        <taxon>Diplostraca</taxon>
        <taxon>Cladocera</taxon>
        <taxon>Anomopoda</taxon>
        <taxon>Daphniidae</taxon>
        <taxon>Daphnia</taxon>
    </lineage>
</organism>
<evidence type="ECO:0000259" key="32">
    <source>
        <dbReference type="PROSITE" id="PS50893"/>
    </source>
</evidence>
<dbReference type="PANTHER" id="PTHR24223:SF447">
    <property type="entry name" value="MULTIDRUG RESISTANCE-ASSOCIATED PROTEIN 5"/>
    <property type="match status" value="1"/>
</dbReference>
<dbReference type="InterPro" id="IPR050173">
    <property type="entry name" value="ABC_transporter_C-like"/>
</dbReference>
<evidence type="ECO:0000256" key="9">
    <source>
        <dbReference type="ARBA" id="ARBA00022553"/>
    </source>
</evidence>
<evidence type="ECO:0000256" key="27">
    <source>
        <dbReference type="ARBA" id="ARBA00052963"/>
    </source>
</evidence>
<keyword evidence="17" id="KW-0333">Golgi apparatus</keyword>
<dbReference type="FunFam" id="1.20.1560.10:FF:000015">
    <property type="entry name" value="multidrug resistance-associated protein 5 isoform X1"/>
    <property type="match status" value="1"/>
</dbReference>
<dbReference type="GO" id="GO:0016323">
    <property type="term" value="C:basolateral plasma membrane"/>
    <property type="evidence" value="ECO:0007669"/>
    <property type="project" value="UniProtKB-SubCell"/>
</dbReference>
<evidence type="ECO:0000256" key="26">
    <source>
        <dbReference type="ARBA" id="ARBA00052708"/>
    </source>
</evidence>
<evidence type="ECO:0000256" key="29">
    <source>
        <dbReference type="ARBA" id="ARBA00082793"/>
    </source>
</evidence>
<dbReference type="Pfam" id="PF00005">
    <property type="entry name" value="ABC_tran"/>
    <property type="match status" value="2"/>
</dbReference>
<evidence type="ECO:0000256" key="2">
    <source>
        <dbReference type="ARBA" id="ARBA00004463"/>
    </source>
</evidence>
<keyword evidence="12" id="KW-0547">Nucleotide-binding</keyword>
<evidence type="ECO:0000256" key="14">
    <source>
        <dbReference type="ARBA" id="ARBA00022840"/>
    </source>
</evidence>
<evidence type="ECO:0000259" key="33">
    <source>
        <dbReference type="PROSITE" id="PS50929"/>
    </source>
</evidence>
<feature type="domain" description="ABC transmembrane type-1" evidence="33">
    <location>
        <begin position="848"/>
        <end position="1143"/>
    </location>
</feature>
<evidence type="ECO:0000313" key="35">
    <source>
        <dbReference type="Proteomes" id="UP000789390"/>
    </source>
</evidence>
<dbReference type="FunFam" id="1.20.1560.10:FF:000012">
    <property type="entry name" value="ATP binding cassette subfamily C member 5"/>
    <property type="match status" value="1"/>
</dbReference>
<comment type="catalytic activity">
    <reaction evidence="23">
        <text>N-acetyl-L-aspartyl-L-glutamate(in) + ATP + H2O = N-acetyl-L-aspartyl-L-glutamate(out) + ADP + phosphate + H(+)</text>
        <dbReference type="Rhea" id="RHEA:66728"/>
        <dbReference type="ChEBI" id="CHEBI:15377"/>
        <dbReference type="ChEBI" id="CHEBI:15378"/>
        <dbReference type="ChEBI" id="CHEBI:30616"/>
        <dbReference type="ChEBI" id="CHEBI:43474"/>
        <dbReference type="ChEBI" id="CHEBI:76931"/>
        <dbReference type="ChEBI" id="CHEBI:456216"/>
    </reaction>
    <physiologicalReaction direction="left-to-right" evidence="23">
        <dbReference type="Rhea" id="RHEA:66729"/>
    </physiologicalReaction>
</comment>
<keyword evidence="15" id="KW-1278">Translocase</keyword>
<dbReference type="CDD" id="cd18592">
    <property type="entry name" value="ABC_6TM_MRP5_8_9_D1"/>
    <property type="match status" value="1"/>
</dbReference>
<feature type="transmembrane region" description="Helical" evidence="31">
    <location>
        <begin position="214"/>
        <end position="236"/>
    </location>
</feature>
<dbReference type="PANTHER" id="PTHR24223">
    <property type="entry name" value="ATP-BINDING CASSETTE SUB-FAMILY C"/>
    <property type="match status" value="1"/>
</dbReference>
<feature type="transmembrane region" description="Helical" evidence="31">
    <location>
        <begin position="290"/>
        <end position="309"/>
    </location>
</feature>